<evidence type="ECO:0000313" key="4">
    <source>
        <dbReference type="Proteomes" id="UP001501752"/>
    </source>
</evidence>
<reference evidence="4" key="1">
    <citation type="journal article" date="2019" name="Int. J. Syst. Evol. Microbiol.">
        <title>The Global Catalogue of Microorganisms (GCM) 10K type strain sequencing project: providing services to taxonomists for standard genome sequencing and annotation.</title>
        <authorList>
            <consortium name="The Broad Institute Genomics Platform"/>
            <consortium name="The Broad Institute Genome Sequencing Center for Infectious Disease"/>
            <person name="Wu L."/>
            <person name="Ma J."/>
        </authorList>
    </citation>
    <scope>NUCLEOTIDE SEQUENCE [LARGE SCALE GENOMIC DNA]</scope>
    <source>
        <strain evidence="4">JCM 13006</strain>
    </source>
</reference>
<dbReference type="NCBIfam" id="NF005687">
    <property type="entry name" value="PRK07487.1"/>
    <property type="match status" value="1"/>
</dbReference>
<comment type="similarity">
    <text evidence="1">Belongs to the amidase family.</text>
</comment>
<dbReference type="PANTHER" id="PTHR11895">
    <property type="entry name" value="TRANSAMIDASE"/>
    <property type="match status" value="1"/>
</dbReference>
<dbReference type="PANTHER" id="PTHR11895:SF7">
    <property type="entry name" value="GLUTAMYL-TRNA(GLN) AMIDOTRANSFERASE SUBUNIT A, MITOCHONDRIAL"/>
    <property type="match status" value="1"/>
</dbReference>
<protein>
    <submittedName>
        <fullName evidence="3">Amidase family protein</fullName>
    </submittedName>
</protein>
<dbReference type="EMBL" id="BAABIS010000001">
    <property type="protein sequence ID" value="GAA4832917.1"/>
    <property type="molecule type" value="Genomic_DNA"/>
</dbReference>
<dbReference type="Pfam" id="PF01425">
    <property type="entry name" value="Amidase"/>
    <property type="match status" value="1"/>
</dbReference>
<proteinExistence type="inferred from homology"/>
<dbReference type="InterPro" id="IPR036928">
    <property type="entry name" value="AS_sf"/>
</dbReference>
<dbReference type="SUPFAM" id="SSF75304">
    <property type="entry name" value="Amidase signature (AS) enzymes"/>
    <property type="match status" value="1"/>
</dbReference>
<sequence length="513" mass="54093">MFYNPERPRAAFRSLRALRRGRALAEAIMEHDSPATEPWQLSAVELAAAIRHRTLSSVDVVRSCLDRIDAVNPRINALADLRPEEALDQARAADRLTASGAELGPLHGIPVSTKINTDQRGYASSHGVVALAATPATEDAACVTALREAGAVLVGRSNAPAFSYRWFSTNDLHGRTLNPWDAERTPGGSSGGASASLAAGMTPIAQGNDIGGSIRYPAACCGVVGIRPTVGRISNWAEPVFVDTPGGREQLVMPPTVLNCAVEGPLARTVADARLALRVMTTPDLRDPVGVPALPTRPAPEALPRVLVVRSIGTAANHPAVEKALDEAVAKLADAGYPVEELDGLPLLAEAARLWSLLVYEDFRPTMPTVELLGDADIRTSLAYSFAAAAGQWGEAPTLAQYIHGWSRRGALVTELQQLLGRDALLLTPVSAEPPFEQDADLAGPARAAELVAAMWPMAAVPILGFPAATVPSALVDGLPMSVQLVGGRFEEEAVLDAAQAVEDRTPRLVPAL</sequence>
<evidence type="ECO:0000259" key="2">
    <source>
        <dbReference type="Pfam" id="PF01425"/>
    </source>
</evidence>
<keyword evidence="4" id="KW-1185">Reference proteome</keyword>
<evidence type="ECO:0000313" key="3">
    <source>
        <dbReference type="EMBL" id="GAA4832917.1"/>
    </source>
</evidence>
<dbReference type="PROSITE" id="PS00571">
    <property type="entry name" value="AMIDASES"/>
    <property type="match status" value="1"/>
</dbReference>
<dbReference type="Gene3D" id="3.90.1300.10">
    <property type="entry name" value="Amidase signature (AS) domain"/>
    <property type="match status" value="1"/>
</dbReference>
<dbReference type="Proteomes" id="UP001501752">
    <property type="component" value="Unassembled WGS sequence"/>
</dbReference>
<name>A0ABP9D760_9ACTN</name>
<feature type="domain" description="Amidase" evidence="2">
    <location>
        <begin position="59"/>
        <end position="496"/>
    </location>
</feature>
<dbReference type="PIRSF" id="PIRSF001221">
    <property type="entry name" value="Amidase_fungi"/>
    <property type="match status" value="1"/>
</dbReference>
<dbReference type="RefSeq" id="WP_345695020.1">
    <property type="nucleotide sequence ID" value="NZ_BAABIS010000001.1"/>
</dbReference>
<dbReference type="InterPro" id="IPR020556">
    <property type="entry name" value="Amidase_CS"/>
</dbReference>
<comment type="caution">
    <text evidence="3">The sequence shown here is derived from an EMBL/GenBank/DDBJ whole genome shotgun (WGS) entry which is preliminary data.</text>
</comment>
<dbReference type="InterPro" id="IPR023631">
    <property type="entry name" value="Amidase_dom"/>
</dbReference>
<gene>
    <name evidence="3" type="ORF">GCM10023235_04190</name>
</gene>
<organism evidence="3 4">
    <name type="scientific">Kitasatospora terrestris</name>
    <dbReference type="NCBI Taxonomy" id="258051"/>
    <lineage>
        <taxon>Bacteria</taxon>
        <taxon>Bacillati</taxon>
        <taxon>Actinomycetota</taxon>
        <taxon>Actinomycetes</taxon>
        <taxon>Kitasatosporales</taxon>
        <taxon>Streptomycetaceae</taxon>
        <taxon>Kitasatospora</taxon>
    </lineage>
</organism>
<dbReference type="InterPro" id="IPR000120">
    <property type="entry name" value="Amidase"/>
</dbReference>
<evidence type="ECO:0000256" key="1">
    <source>
        <dbReference type="ARBA" id="ARBA00009199"/>
    </source>
</evidence>
<accession>A0ABP9D760</accession>